<evidence type="ECO:0000256" key="1">
    <source>
        <dbReference type="SAM" id="Phobius"/>
    </source>
</evidence>
<dbReference type="Proteomes" id="UP000631553">
    <property type="component" value="Unassembled WGS sequence"/>
</dbReference>
<proteinExistence type="predicted"/>
<name>A0ABX2RVL6_9ACTN</name>
<keyword evidence="1" id="KW-1133">Transmembrane helix</keyword>
<feature type="transmembrane region" description="Helical" evidence="1">
    <location>
        <begin position="30"/>
        <end position="50"/>
    </location>
</feature>
<evidence type="ECO:0000313" key="2">
    <source>
        <dbReference type="EMBL" id="NYF60070.1"/>
    </source>
</evidence>
<reference evidence="2 3" key="1">
    <citation type="submission" date="2020-07" db="EMBL/GenBank/DDBJ databases">
        <title>Sequencing the genomes of 1000 actinobacteria strains.</title>
        <authorList>
            <person name="Klenk H.-P."/>
        </authorList>
    </citation>
    <scope>NUCLEOTIDE SEQUENCE [LARGE SCALE GENOMIC DNA]</scope>
    <source>
        <strain evidence="2 3">DSM 43814</strain>
    </source>
</reference>
<accession>A0ABX2RVL6</accession>
<keyword evidence="3" id="KW-1185">Reference proteome</keyword>
<organism evidence="2 3">
    <name type="scientific">Micromonospora purpureochromogenes</name>
    <dbReference type="NCBI Taxonomy" id="47872"/>
    <lineage>
        <taxon>Bacteria</taxon>
        <taxon>Bacillati</taxon>
        <taxon>Actinomycetota</taxon>
        <taxon>Actinomycetes</taxon>
        <taxon>Micromonosporales</taxon>
        <taxon>Micromonosporaceae</taxon>
        <taxon>Micromonospora</taxon>
    </lineage>
</organism>
<keyword evidence="1" id="KW-0812">Transmembrane</keyword>
<sequence length="61" mass="6438">MSIPATVERLTRCPDPLTEGAVMLLDLPPVVTLVLLTVIVAVGVVTGFALHRAGEVRTTKV</sequence>
<protein>
    <submittedName>
        <fullName evidence="2">Uncharacterized protein</fullName>
    </submittedName>
</protein>
<keyword evidence="1" id="KW-0472">Membrane</keyword>
<gene>
    <name evidence="2" type="ORF">HDA35_005901</name>
</gene>
<evidence type="ECO:0000313" key="3">
    <source>
        <dbReference type="Proteomes" id="UP000631553"/>
    </source>
</evidence>
<comment type="caution">
    <text evidence="2">The sequence shown here is derived from an EMBL/GenBank/DDBJ whole genome shotgun (WGS) entry which is preliminary data.</text>
</comment>
<dbReference type="RefSeq" id="WP_179805641.1">
    <property type="nucleotide sequence ID" value="NZ_JACCCQ010000001.1"/>
</dbReference>
<dbReference type="EMBL" id="JACCCQ010000001">
    <property type="protein sequence ID" value="NYF60070.1"/>
    <property type="molecule type" value="Genomic_DNA"/>
</dbReference>